<evidence type="ECO:0008006" key="2">
    <source>
        <dbReference type="Google" id="ProtNLM"/>
    </source>
</evidence>
<protein>
    <recommendedName>
        <fullName evidence="2">Ycf80</fullName>
    </recommendedName>
</protein>
<name>A0A6M3WVY6_PTELU</name>
<dbReference type="AlphaFoldDB" id="A0A6M3WVY6"/>
<dbReference type="EMBL" id="MT117916">
    <property type="protein sequence ID" value="QJH88252.1"/>
    <property type="molecule type" value="Genomic_DNA"/>
</dbReference>
<organism evidence="1">
    <name type="scientific">Pterocladia lucida</name>
    <name type="common">Red seaweed</name>
    <name type="synonym">Fucus lucidus</name>
    <dbReference type="NCBI Taxonomy" id="31408"/>
    <lineage>
        <taxon>Eukaryota</taxon>
        <taxon>Rhodophyta</taxon>
        <taxon>Florideophyceae</taxon>
        <taxon>Rhodymeniophycidae</taxon>
        <taxon>Gelidiales</taxon>
        <taxon>Pterocladiaceae</taxon>
        <taxon>Pterocladia</taxon>
    </lineage>
</organism>
<evidence type="ECO:0000313" key="1">
    <source>
        <dbReference type="EMBL" id="QJH88252.1"/>
    </source>
</evidence>
<accession>A0A6M3WVY6</accession>
<geneLocation type="chloroplast" evidence="1"/>
<reference evidence="1" key="1">
    <citation type="journal article" date="2020" name="J. Phycol.">
        <title>The Organelle Genomes in the Photosynthetic Red Algal Parasite Pterocladiophila hemisphaerica (Florideophyceae, Rhodophyta) Have Elevated Substitution Rates and Extreme Gene Loss in the Plastid Genome.</title>
        <authorList>
            <person name="Preuss M."/>
            <person name="Verbruggen H."/>
            <person name="Zuccarello G.C."/>
        </authorList>
    </citation>
    <scope>NUCLEOTIDE SEQUENCE</scope>
</reference>
<sequence length="491" mass="58344">MVFLNSSLISTDNIFGHFTRISSIVNYTQKTQRNIKYDILYQNNIYNKKILKLKKTFFVANTLSKQFNPIYDIPEDLENIHLVSCGFFTKLINKYWQETIFISVSSPKTDKYINLLRAESLDTYNNQHREFILNFGKALSLGRIQASYVDSDLYVGSKNNIKYIWKKGLNFSAVQFLNNFVKTQIQYIKHKNSLGLVNNFKKSGLPLFTVVNNFNQLIIAEPPDILLGQRNLLDLLYNWLTSYTYNNIYAQSVYQGLFFVNPNDAIEYKEYINNKYLPSNVGKNLRIFSTRLDLYYKLVKNSSSKIHFRLIPDLTELSLLMSKYRYYKNVNFHKKQLWGRNFFQGQPVYLIEPLKVRNKINNQIETVNYTFNVNNKIVRRDHNVFFVNYDITMLAWKNFRADLKMYDLPEKPKITVYNVENLIKDFQYQDSIYNKQFIFIPAQDSYQFLKKYTKNVLSNNVLDKISRRFMPVQIIAKRIFWSLTSRQPTNW</sequence>
<gene>
    <name evidence="1" type="primary">orf491</name>
</gene>
<keyword evidence="1" id="KW-0150">Chloroplast</keyword>
<proteinExistence type="predicted"/>
<keyword evidence="1" id="KW-0934">Plastid</keyword>